<dbReference type="PANTHER" id="PTHR32347">
    <property type="entry name" value="EFFLUX SYSTEM COMPONENT YKNX-RELATED"/>
    <property type="match status" value="1"/>
</dbReference>
<dbReference type="Proteomes" id="UP000767854">
    <property type="component" value="Unassembled WGS sequence"/>
</dbReference>
<evidence type="ECO:0000259" key="5">
    <source>
        <dbReference type="Pfam" id="PF25917"/>
    </source>
</evidence>
<dbReference type="Pfam" id="PF25917">
    <property type="entry name" value="BSH_RND"/>
    <property type="match status" value="1"/>
</dbReference>
<evidence type="ECO:0000256" key="2">
    <source>
        <dbReference type="ARBA" id="ARBA00023054"/>
    </source>
</evidence>
<keyword evidence="4" id="KW-0812">Transmembrane</keyword>
<sequence>MKFLQKNKIFKSVLYVSLAGILLFFGIPFVRDTFGPSNTVEEEPYKMIPVAERDITVTLTGAGTLNPANSYVVTSVVTGDIISAPFEEGDSIQKDGLLYEVDSSSVDTSIETAKINLEEAQKNYTRKLENLEDLTVKTEIDGSVIEIAVEIGDTVQPGQVLATQRNSKTMLLTIPFGNQDVNGIELGDSALVILSNTFEELDGTVVEISPVHEVDSKGRSTKNIVIEVDNPGGITPLNSATAIVNTYAGFDEGRFAYKDDATITALISGTVKNINAKEGDWLSKDQIIFDLESTLIKDDIEIAKALLDFSVVITI</sequence>
<feature type="transmembrane region" description="Helical" evidence="4">
    <location>
        <begin position="12"/>
        <end position="30"/>
    </location>
</feature>
<dbReference type="Gene3D" id="1.10.287.470">
    <property type="entry name" value="Helix hairpin bin"/>
    <property type="match status" value="1"/>
</dbReference>
<feature type="coiled-coil region" evidence="3">
    <location>
        <begin position="110"/>
        <end position="137"/>
    </location>
</feature>
<organism evidence="6 7">
    <name type="scientific">Fusibacter tunisiensis</name>
    <dbReference type="NCBI Taxonomy" id="1008308"/>
    <lineage>
        <taxon>Bacteria</taxon>
        <taxon>Bacillati</taxon>
        <taxon>Bacillota</taxon>
        <taxon>Clostridia</taxon>
        <taxon>Eubacteriales</taxon>
        <taxon>Eubacteriales Family XII. Incertae Sedis</taxon>
        <taxon>Fusibacter</taxon>
    </lineage>
</organism>
<dbReference type="PANTHER" id="PTHR32347:SF14">
    <property type="entry name" value="EFFLUX SYSTEM COMPONENT YKNX-RELATED"/>
    <property type="match status" value="1"/>
</dbReference>
<name>A0ABS2MP30_9FIRM</name>
<dbReference type="EMBL" id="JAFBDT010000003">
    <property type="protein sequence ID" value="MBM7561155.1"/>
    <property type="molecule type" value="Genomic_DNA"/>
</dbReference>
<accession>A0ABS2MP30</accession>
<dbReference type="SUPFAM" id="SSF111369">
    <property type="entry name" value="HlyD-like secretion proteins"/>
    <property type="match status" value="1"/>
</dbReference>
<keyword evidence="4" id="KW-0472">Membrane</keyword>
<proteinExistence type="predicted"/>
<evidence type="ECO:0000313" key="7">
    <source>
        <dbReference type="Proteomes" id="UP000767854"/>
    </source>
</evidence>
<evidence type="ECO:0000256" key="1">
    <source>
        <dbReference type="ARBA" id="ARBA00004196"/>
    </source>
</evidence>
<dbReference type="InterPro" id="IPR050465">
    <property type="entry name" value="UPF0194_transport"/>
</dbReference>
<keyword evidence="7" id="KW-1185">Reference proteome</keyword>
<evidence type="ECO:0000313" key="6">
    <source>
        <dbReference type="EMBL" id="MBM7561155.1"/>
    </source>
</evidence>
<evidence type="ECO:0000256" key="3">
    <source>
        <dbReference type="SAM" id="Coils"/>
    </source>
</evidence>
<comment type="caution">
    <text evidence="6">The sequence shown here is derived from an EMBL/GenBank/DDBJ whole genome shotgun (WGS) entry which is preliminary data.</text>
</comment>
<gene>
    <name evidence="6" type="ORF">JOC49_000672</name>
</gene>
<reference evidence="6 7" key="1">
    <citation type="submission" date="2021-01" db="EMBL/GenBank/DDBJ databases">
        <title>Genomic Encyclopedia of Type Strains, Phase IV (KMG-IV): sequencing the most valuable type-strain genomes for metagenomic binning, comparative biology and taxonomic classification.</title>
        <authorList>
            <person name="Goeker M."/>
        </authorList>
    </citation>
    <scope>NUCLEOTIDE SEQUENCE [LARGE SCALE GENOMIC DNA]</scope>
    <source>
        <strain evidence="6 7">DSM 24436</strain>
    </source>
</reference>
<evidence type="ECO:0000256" key="4">
    <source>
        <dbReference type="SAM" id="Phobius"/>
    </source>
</evidence>
<dbReference type="RefSeq" id="WP_204662308.1">
    <property type="nucleotide sequence ID" value="NZ_JAFBDT010000003.1"/>
</dbReference>
<feature type="domain" description="Multidrug resistance protein MdtA-like barrel-sandwich hybrid" evidence="5">
    <location>
        <begin position="73"/>
        <end position="160"/>
    </location>
</feature>
<dbReference type="InterPro" id="IPR058625">
    <property type="entry name" value="MdtA-like_BSH"/>
</dbReference>
<keyword evidence="4" id="KW-1133">Transmembrane helix</keyword>
<dbReference type="Gene3D" id="2.40.50.100">
    <property type="match status" value="2"/>
</dbReference>
<keyword evidence="2 3" id="KW-0175">Coiled coil</keyword>
<protein>
    <submittedName>
        <fullName evidence="6">Multidrug efflux pump subunit AcrA (Membrane-fusion protein)</fullName>
    </submittedName>
</protein>
<comment type="subcellular location">
    <subcellularLocation>
        <location evidence="1">Cell envelope</location>
    </subcellularLocation>
</comment>